<keyword evidence="5" id="KW-0028">Amino-acid biosynthesis</keyword>
<proteinExistence type="inferred from homology"/>
<evidence type="ECO:0000256" key="1">
    <source>
        <dbReference type="ARBA" id="ARBA00001946"/>
    </source>
</evidence>
<dbReference type="Pfam" id="PF12710">
    <property type="entry name" value="HAD"/>
    <property type="match status" value="1"/>
</dbReference>
<keyword evidence="7" id="KW-0378">Hydrolase</keyword>
<dbReference type="Proteomes" id="UP000028880">
    <property type="component" value="Unassembled WGS sequence"/>
</dbReference>
<dbReference type="GO" id="GO:0006564">
    <property type="term" value="P:L-serine biosynthetic process"/>
    <property type="evidence" value="ECO:0007669"/>
    <property type="project" value="UniProtKB-KW"/>
</dbReference>
<evidence type="ECO:0000256" key="10">
    <source>
        <dbReference type="ARBA" id="ARBA00048138"/>
    </source>
</evidence>
<dbReference type="EC" id="3.1.3.3" evidence="4"/>
<evidence type="ECO:0000256" key="2">
    <source>
        <dbReference type="ARBA" id="ARBA00005135"/>
    </source>
</evidence>
<dbReference type="Gene3D" id="3.40.50.1000">
    <property type="entry name" value="HAD superfamily/HAD-like"/>
    <property type="match status" value="2"/>
</dbReference>
<dbReference type="PROSITE" id="PS51257">
    <property type="entry name" value="PROKAR_LIPOPROTEIN"/>
    <property type="match status" value="1"/>
</dbReference>
<evidence type="ECO:0000256" key="7">
    <source>
        <dbReference type="ARBA" id="ARBA00022801"/>
    </source>
</evidence>
<dbReference type="PANTHER" id="PTHR43344">
    <property type="entry name" value="PHOSPHOSERINE PHOSPHATASE"/>
    <property type="match status" value="1"/>
</dbReference>
<dbReference type="GO" id="GO:0036424">
    <property type="term" value="F:L-phosphoserine phosphatase activity"/>
    <property type="evidence" value="ECO:0007669"/>
    <property type="project" value="TreeGrafter"/>
</dbReference>
<dbReference type="AlphaFoldDB" id="A0A024K4T1"/>
<comment type="cofactor">
    <cofactor evidence="1">
        <name>Mg(2+)</name>
        <dbReference type="ChEBI" id="CHEBI:18420"/>
    </cofactor>
</comment>
<accession>A0A024K4T1</accession>
<evidence type="ECO:0000256" key="13">
    <source>
        <dbReference type="SAM" id="SignalP"/>
    </source>
</evidence>
<dbReference type="eggNOG" id="COG0560">
    <property type="taxonomic scope" value="Bacteria"/>
</dbReference>
<comment type="catalytic activity">
    <reaction evidence="11">
        <text>O-phospho-D-serine + H2O = D-serine + phosphate</text>
        <dbReference type="Rhea" id="RHEA:24873"/>
        <dbReference type="ChEBI" id="CHEBI:15377"/>
        <dbReference type="ChEBI" id="CHEBI:35247"/>
        <dbReference type="ChEBI" id="CHEBI:43474"/>
        <dbReference type="ChEBI" id="CHEBI:58680"/>
        <dbReference type="EC" id="3.1.3.3"/>
    </reaction>
</comment>
<feature type="chain" id="PRO_5038354107" description="phosphoserine phosphatase" evidence="13">
    <location>
        <begin position="28"/>
        <end position="435"/>
    </location>
</feature>
<evidence type="ECO:0000256" key="3">
    <source>
        <dbReference type="ARBA" id="ARBA00009184"/>
    </source>
</evidence>
<comment type="similarity">
    <text evidence="3">Belongs to the HAD-like hydrolase superfamily. SerB family.</text>
</comment>
<keyword evidence="6" id="KW-0479">Metal-binding</keyword>
<evidence type="ECO:0000256" key="6">
    <source>
        <dbReference type="ARBA" id="ARBA00022723"/>
    </source>
</evidence>
<evidence type="ECO:0000256" key="12">
    <source>
        <dbReference type="SAM" id="MobiDB-lite"/>
    </source>
</evidence>
<dbReference type="OrthoDB" id="1633110at2"/>
<dbReference type="EMBL" id="HG964446">
    <property type="protein sequence ID" value="CDO90921.1"/>
    <property type="molecule type" value="Genomic_DNA"/>
</dbReference>
<dbReference type="PANTHER" id="PTHR43344:SF2">
    <property type="entry name" value="PHOSPHOSERINE PHOSPHATASE"/>
    <property type="match status" value="1"/>
</dbReference>
<comment type="pathway">
    <text evidence="2">Amino-acid biosynthesis; L-serine biosynthesis; L-serine from 3-phospho-D-glycerate: step 3/3.</text>
</comment>
<dbReference type="STRING" id="47839.BN973_05326"/>
<evidence type="ECO:0000256" key="11">
    <source>
        <dbReference type="ARBA" id="ARBA00048523"/>
    </source>
</evidence>
<dbReference type="RefSeq" id="WP_084163552.1">
    <property type="nucleotide sequence ID" value="NZ_HG964446.1"/>
</dbReference>
<dbReference type="InterPro" id="IPR023214">
    <property type="entry name" value="HAD_sf"/>
</dbReference>
<dbReference type="HOGENOM" id="CLU_631437_0_0_11"/>
<evidence type="ECO:0000256" key="9">
    <source>
        <dbReference type="ARBA" id="ARBA00023299"/>
    </source>
</evidence>
<evidence type="ECO:0000313" key="14">
    <source>
        <dbReference type="EMBL" id="CDO90921.1"/>
    </source>
</evidence>
<sequence length="435" mass="46400" precursor="true">MTIARLAAHRAATVARRLVALAITALALSVSGCGDSGDHREGDASDNGCRTLAADPGWYGDNRDRLNAMISHLGSCGKLEPEADDPPLAVFDWDNTMVKNDGGDATFFWMVRNSKVRQPPGGNWSETSQYLTAPAAAELASACGALAPPGEPLPTGTNAGCADELVSIASDRQTRTGAAAFAGYNHRRINPSAAWGSQLLAGWTEADINGFSEAARRENLEAPEGTEQQVGSTRQIGWVRYYAQMRDLVATLQANGFDVRIISASPEPVVRVWAADLGIAADHVMGTRTEHDGDVLTSRLASCGGEPSIPFNEGKRCRINEQVFGIRGPSAFDQSAEPRRQVFGAGDSDGDVTFTADATALRLVINRNQIELMCRAYANPDGRWLVNPMFTNPLGVRPPYPCATQGFDAPDGGRAPLLRPDGSVVPDQQDRVHAG</sequence>
<dbReference type="SUPFAM" id="SSF56784">
    <property type="entry name" value="HAD-like"/>
    <property type="match status" value="1"/>
</dbReference>
<evidence type="ECO:0000256" key="8">
    <source>
        <dbReference type="ARBA" id="ARBA00022842"/>
    </source>
</evidence>
<keyword evidence="9" id="KW-0718">Serine biosynthesis</keyword>
<reference evidence="14" key="2">
    <citation type="submission" date="2014-04" db="EMBL/GenBank/DDBJ databases">
        <authorList>
            <person name="Urmite Genomes U."/>
        </authorList>
    </citation>
    <scope>NUCLEOTIDE SEQUENCE</scope>
    <source>
        <strain evidence="14">DSM 44626</strain>
    </source>
</reference>
<dbReference type="InterPro" id="IPR036412">
    <property type="entry name" value="HAD-like_sf"/>
</dbReference>
<keyword evidence="8" id="KW-0460">Magnesium</keyword>
<comment type="catalytic activity">
    <reaction evidence="10">
        <text>O-phospho-L-serine + H2O = L-serine + phosphate</text>
        <dbReference type="Rhea" id="RHEA:21208"/>
        <dbReference type="ChEBI" id="CHEBI:15377"/>
        <dbReference type="ChEBI" id="CHEBI:33384"/>
        <dbReference type="ChEBI" id="CHEBI:43474"/>
        <dbReference type="ChEBI" id="CHEBI:57524"/>
        <dbReference type="EC" id="3.1.3.3"/>
    </reaction>
</comment>
<dbReference type="GO" id="GO:0005737">
    <property type="term" value="C:cytoplasm"/>
    <property type="evidence" value="ECO:0007669"/>
    <property type="project" value="TreeGrafter"/>
</dbReference>
<name>A0A024K4T1_9MYCO</name>
<feature type="signal peptide" evidence="13">
    <location>
        <begin position="1"/>
        <end position="27"/>
    </location>
</feature>
<gene>
    <name evidence="14" type="ORF">BN973_05326</name>
</gene>
<evidence type="ECO:0000256" key="4">
    <source>
        <dbReference type="ARBA" id="ARBA00012640"/>
    </source>
</evidence>
<keyword evidence="14" id="KW-0449">Lipoprotein</keyword>
<dbReference type="InterPro" id="IPR050582">
    <property type="entry name" value="HAD-like_SerB"/>
</dbReference>
<reference evidence="14" key="1">
    <citation type="journal article" date="2014" name="Genome Announc.">
        <title>Draft Genome Sequence of Mycobacterium triplex DSM 44626.</title>
        <authorList>
            <person name="Sassi M."/>
            <person name="Croce O."/>
            <person name="Robert C."/>
            <person name="Raoult D."/>
            <person name="Drancourt M."/>
        </authorList>
    </citation>
    <scope>NUCLEOTIDE SEQUENCE [LARGE SCALE GENOMIC DNA]</scope>
    <source>
        <strain evidence="14">DSM 44626</strain>
    </source>
</reference>
<dbReference type="GO" id="GO:0000287">
    <property type="term" value="F:magnesium ion binding"/>
    <property type="evidence" value="ECO:0007669"/>
    <property type="project" value="TreeGrafter"/>
</dbReference>
<organism evidence="14">
    <name type="scientific">Mycobacterium triplex</name>
    <dbReference type="NCBI Taxonomy" id="47839"/>
    <lineage>
        <taxon>Bacteria</taxon>
        <taxon>Bacillati</taxon>
        <taxon>Actinomycetota</taxon>
        <taxon>Actinomycetes</taxon>
        <taxon>Mycobacteriales</taxon>
        <taxon>Mycobacteriaceae</taxon>
        <taxon>Mycobacterium</taxon>
        <taxon>Mycobacterium simiae complex</taxon>
    </lineage>
</organism>
<keyword evidence="13" id="KW-0732">Signal</keyword>
<protein>
    <recommendedName>
        <fullName evidence="4">phosphoserine phosphatase</fullName>
        <ecNumber evidence="4">3.1.3.3</ecNumber>
    </recommendedName>
</protein>
<feature type="region of interest" description="Disordered" evidence="12">
    <location>
        <begin position="402"/>
        <end position="435"/>
    </location>
</feature>
<evidence type="ECO:0000256" key="5">
    <source>
        <dbReference type="ARBA" id="ARBA00022605"/>
    </source>
</evidence>